<comment type="caution">
    <text evidence="1">The sequence shown here is derived from an EMBL/GenBank/DDBJ whole genome shotgun (WGS) entry which is preliminary data.</text>
</comment>
<dbReference type="AlphaFoldDB" id="A0A370KIC3"/>
<proteinExistence type="predicted"/>
<accession>A0A370KIC3</accession>
<name>A0A370KIC3_9HYPH</name>
<evidence type="ECO:0008006" key="3">
    <source>
        <dbReference type="Google" id="ProtNLM"/>
    </source>
</evidence>
<protein>
    <recommendedName>
        <fullName evidence="3">Histidine kinase</fullName>
    </recommendedName>
</protein>
<evidence type="ECO:0000313" key="2">
    <source>
        <dbReference type="Proteomes" id="UP000254939"/>
    </source>
</evidence>
<organism evidence="1 2">
    <name type="scientific">Rhizobium grahamii</name>
    <dbReference type="NCBI Taxonomy" id="1120045"/>
    <lineage>
        <taxon>Bacteria</taxon>
        <taxon>Pseudomonadati</taxon>
        <taxon>Pseudomonadota</taxon>
        <taxon>Alphaproteobacteria</taxon>
        <taxon>Hyphomicrobiales</taxon>
        <taxon>Rhizobiaceae</taxon>
        <taxon>Rhizobium/Agrobacterium group</taxon>
        <taxon>Rhizobium</taxon>
    </lineage>
</organism>
<dbReference type="RefSeq" id="WP_016557945.1">
    <property type="nucleotide sequence ID" value="NZ_KZ857266.1"/>
</dbReference>
<dbReference type="Proteomes" id="UP000254939">
    <property type="component" value="Unassembled WGS sequence"/>
</dbReference>
<gene>
    <name evidence="1" type="ORF">B5K06_24595</name>
</gene>
<evidence type="ECO:0000313" key="1">
    <source>
        <dbReference type="EMBL" id="RDJ05636.1"/>
    </source>
</evidence>
<reference evidence="1 2" key="1">
    <citation type="submission" date="2017-03" db="EMBL/GenBank/DDBJ databases">
        <title>Genome analysis of Rhizobial strains effectives or ineffectives for nitrogen fixation isolated from bean seeds.</title>
        <authorList>
            <person name="Peralta H."/>
            <person name="Aguilar-Vera A."/>
            <person name="Mora Y."/>
            <person name="Vargas-Lagunas C."/>
            <person name="Girard L."/>
            <person name="Mora J."/>
        </authorList>
    </citation>
    <scope>NUCLEOTIDE SEQUENCE [LARGE SCALE GENOMIC DNA]</scope>
    <source>
        <strain evidence="1 2">CCGM3</strain>
    </source>
</reference>
<sequence>MSKQLSSIQSAALSAEQTSSILLGFAETLSAFAQQLPGDDRDLRTILHDVSASIKAMVNDIAHGDSDVALEIIQSAARLVSVMRQVMLRRSLSPTLH</sequence>
<dbReference type="EMBL" id="NAAC01000031">
    <property type="protein sequence ID" value="RDJ05636.1"/>
    <property type="molecule type" value="Genomic_DNA"/>
</dbReference>